<gene>
    <name evidence="1" type="ORF">BV25DRAFT_1811380</name>
</gene>
<comment type="caution">
    <text evidence="1">The sequence shown here is derived from an EMBL/GenBank/DDBJ whole genome shotgun (WGS) entry which is preliminary data.</text>
</comment>
<organism evidence="1 2">
    <name type="scientific">Artomyces pyxidatus</name>
    <dbReference type="NCBI Taxonomy" id="48021"/>
    <lineage>
        <taxon>Eukaryota</taxon>
        <taxon>Fungi</taxon>
        <taxon>Dikarya</taxon>
        <taxon>Basidiomycota</taxon>
        <taxon>Agaricomycotina</taxon>
        <taxon>Agaricomycetes</taxon>
        <taxon>Russulales</taxon>
        <taxon>Auriscalpiaceae</taxon>
        <taxon>Artomyces</taxon>
    </lineage>
</organism>
<name>A0ACB8SQS5_9AGAM</name>
<evidence type="ECO:0000313" key="2">
    <source>
        <dbReference type="Proteomes" id="UP000814140"/>
    </source>
</evidence>
<dbReference type="EMBL" id="MU277239">
    <property type="protein sequence ID" value="KAI0058126.1"/>
    <property type="molecule type" value="Genomic_DNA"/>
</dbReference>
<dbReference type="Proteomes" id="UP000814140">
    <property type="component" value="Unassembled WGS sequence"/>
</dbReference>
<sequence>MDPNLDSYFPANEYVRVPEADSLGSYNADAYEGSESDDESSASPTPHTDGQKHAHAWYSPSRIPNIPPLYRNILKCSTAYFIGSLFTYSPYLSRFIAELTSDGPGEIYPSPSGHMVATVAVYFNPAKTLGGMVEADLYCILGLAFATIISLGSMNVYWAFELQPGWEWLADILALTWIGIGMSLVAWVKLWMAKPTFNPAASMTAIILFVVVVKEGGLETLLQVAFIVVVGALISNLVCYIIWPQSATTNLQTNMVKTLDSYSTLLKLLTTTFLLEEPMQQPSQEKIQKAVADHQASFTKLKKDLAEARSERLCGGPSDGRSLFGLGKGRGTGRPYEDAVESLTRLAQHLNGLRSGTSLQYELAKAHRDGKVAIKSKTLKGKSGRNRVRETIYEVDSDKDKGKGIVRNTLDGIDDEDINMLRAAAAMFGDLVDELGPPLKALSSTCTRAIRKLRETFAHRQHVTDPDVLPQEFVDLVNSIEKALFTFESTSNHALLRLYNRSDVSGITSRASIASLDENPVMAGSDNENVFLVYFFIFTLQEFAEELVSLVDAMSRVYLAERASAKQGWWFKRIPIGIFSCLRSRVKAQHRSGRATPSRTGKKGLQRTISSYLKNDSPRIAVSFPKVRPHAPNTVQTPSRAGLSFWRRFQLSLWAIGGRMKDHDIKYAIKAGMATAMLAAPAFFDATRPTFMEYRGEWALISFFVVMSPTIGATNFLSVHRILGTLFGAVTAATVYTLFHENAVILSIFGFVYSLPCFYLIVATPQYATTGRFLLLTYNLTCLYCYNLRRTDVSVVNIAFHRSAAVTVGVVWAGFVSRFWWPSEARRELSKGLGEFCLNVGWLYTRLVASNSFSPDQPNTQDDDDDSASEETSLIPRRPKSVLNNSIHEFMAMELHLQRQLIELQDLLKQTQHEPRLKGPFPVQLYRSILTSLQTILDKMHSMRCVTTREEWYTVRRDFIIPVNRERREMVGNIILYFSTLASAFRLKAPLPPYLPPAEKARQQLVDAIRRLDVVRNRDIKGSRQLLFFAYALTMKGITRELDFLGKTSQDAFGVIGQSTDVFDAMFRDDVQGRMSIV</sequence>
<proteinExistence type="predicted"/>
<accession>A0ACB8SQS5</accession>
<evidence type="ECO:0000313" key="1">
    <source>
        <dbReference type="EMBL" id="KAI0058126.1"/>
    </source>
</evidence>
<reference evidence="1" key="1">
    <citation type="submission" date="2021-03" db="EMBL/GenBank/DDBJ databases">
        <authorList>
            <consortium name="DOE Joint Genome Institute"/>
            <person name="Ahrendt S."/>
            <person name="Looney B.P."/>
            <person name="Miyauchi S."/>
            <person name="Morin E."/>
            <person name="Drula E."/>
            <person name="Courty P.E."/>
            <person name="Chicoki N."/>
            <person name="Fauchery L."/>
            <person name="Kohler A."/>
            <person name="Kuo A."/>
            <person name="Labutti K."/>
            <person name="Pangilinan J."/>
            <person name="Lipzen A."/>
            <person name="Riley R."/>
            <person name="Andreopoulos W."/>
            <person name="He G."/>
            <person name="Johnson J."/>
            <person name="Barry K.W."/>
            <person name="Grigoriev I.V."/>
            <person name="Nagy L."/>
            <person name="Hibbett D."/>
            <person name="Henrissat B."/>
            <person name="Matheny P.B."/>
            <person name="Labbe J."/>
            <person name="Martin F."/>
        </authorList>
    </citation>
    <scope>NUCLEOTIDE SEQUENCE</scope>
    <source>
        <strain evidence="1">HHB10654</strain>
    </source>
</reference>
<keyword evidence="2" id="KW-1185">Reference proteome</keyword>
<reference evidence="1" key="2">
    <citation type="journal article" date="2022" name="New Phytol.">
        <title>Evolutionary transition to the ectomycorrhizal habit in the genomes of a hyperdiverse lineage of mushroom-forming fungi.</title>
        <authorList>
            <person name="Looney B."/>
            <person name="Miyauchi S."/>
            <person name="Morin E."/>
            <person name="Drula E."/>
            <person name="Courty P.E."/>
            <person name="Kohler A."/>
            <person name="Kuo A."/>
            <person name="LaButti K."/>
            <person name="Pangilinan J."/>
            <person name="Lipzen A."/>
            <person name="Riley R."/>
            <person name="Andreopoulos W."/>
            <person name="He G."/>
            <person name="Johnson J."/>
            <person name="Nolan M."/>
            <person name="Tritt A."/>
            <person name="Barry K.W."/>
            <person name="Grigoriev I.V."/>
            <person name="Nagy L.G."/>
            <person name="Hibbett D."/>
            <person name="Henrissat B."/>
            <person name="Matheny P.B."/>
            <person name="Labbe J."/>
            <person name="Martin F.M."/>
        </authorList>
    </citation>
    <scope>NUCLEOTIDE SEQUENCE</scope>
    <source>
        <strain evidence="1">HHB10654</strain>
    </source>
</reference>
<protein>
    <submittedName>
        <fullName evidence="1">Uncharacterized protein</fullName>
    </submittedName>
</protein>